<reference evidence="7" key="2">
    <citation type="submission" date="2025-08" db="UniProtKB">
        <authorList>
            <consortium name="Ensembl"/>
        </authorList>
    </citation>
    <scope>IDENTIFICATION</scope>
</reference>
<sequence length="461" mass="48672">MKSIRRFNQISVRFRTCFLRLCFPSVHLSAILVSNCTLSCFLKPPSLLVSKLASGLVVASLENYSPMSKVGLFVKAGSRYETPDNLGVTHLLRLAASLTTKGVSAFRICRGVEALGGSLSATSSRENMVYTVDCLRDDFHAVMEYLVNVTTAPEFRPWEVSDLTPRVKLDKALASQTPQIGVVEKLHEAAYKNALSNSLYCDDHMIGRISSEQLQAFVANNFTSSRMALVGLGVSHSALKQMGEQFFSSHGGAGAPGTKAVYRGGELRVQSGGSLAHVLVASEAAVGGSAEANAFSVLQRVLGAGPHVKRGSSVSSKLSQGIAKATTQPFDASAFSAAYSDSGLFGVYTISQAHAATEVIRAALDQVAAVANGVSEADLIRAKTQLKAEYLMSLEATDSLLDELGNQALASGTYAAPESVTQGIDSVTASDVAKAAKKFVSGKKTMASSGHLSNTPFLDEL</sequence>
<dbReference type="InterPro" id="IPR011249">
    <property type="entry name" value="Metalloenz_LuxS/M16"/>
</dbReference>
<feature type="domain" description="Peptidase M16 C-terminal" evidence="6">
    <location>
        <begin position="209"/>
        <end position="386"/>
    </location>
</feature>
<reference evidence="7" key="3">
    <citation type="submission" date="2025-09" db="UniProtKB">
        <authorList>
            <consortium name="Ensembl"/>
        </authorList>
    </citation>
    <scope>IDENTIFICATION</scope>
</reference>
<dbReference type="Ensembl" id="ENSDCDT00010050063.1">
    <property type="protein sequence ID" value="ENSDCDP00010040200.1"/>
    <property type="gene ID" value="ENSDCDG00010023864.1"/>
</dbReference>
<proteinExistence type="inferred from homology"/>
<evidence type="ECO:0000256" key="2">
    <source>
        <dbReference type="ARBA" id="ARBA00022946"/>
    </source>
</evidence>
<evidence type="ECO:0000259" key="5">
    <source>
        <dbReference type="Pfam" id="PF00675"/>
    </source>
</evidence>
<dbReference type="Proteomes" id="UP000694580">
    <property type="component" value="Chromosome 7"/>
</dbReference>
<dbReference type="InterPro" id="IPR011765">
    <property type="entry name" value="Pept_M16_N"/>
</dbReference>
<dbReference type="FunFam" id="3.30.830.10:FF:000039">
    <property type="entry name" value="Ubiquinol-cytochrome c reductase core subunit 2"/>
    <property type="match status" value="1"/>
</dbReference>
<evidence type="ECO:0000256" key="4">
    <source>
        <dbReference type="RuleBase" id="RU004447"/>
    </source>
</evidence>
<reference evidence="7 8" key="1">
    <citation type="submission" date="2020-06" db="EMBL/GenBank/DDBJ databases">
        <authorList>
            <consortium name="Wellcome Sanger Institute Data Sharing"/>
        </authorList>
    </citation>
    <scope>NUCLEOTIDE SEQUENCE [LARGE SCALE GENOMIC DNA]</scope>
</reference>
<dbReference type="FunFam" id="3.30.830.10:FF:000021">
    <property type="entry name" value="Cytochrome b-c1 complex subunit 2"/>
    <property type="match status" value="1"/>
</dbReference>
<dbReference type="PROSITE" id="PS00143">
    <property type="entry name" value="INSULINASE"/>
    <property type="match status" value="1"/>
</dbReference>
<dbReference type="Pfam" id="PF00675">
    <property type="entry name" value="Peptidase_M16"/>
    <property type="match status" value="1"/>
</dbReference>
<keyword evidence="3" id="KW-0496">Mitochondrion</keyword>
<keyword evidence="8" id="KW-1185">Reference proteome</keyword>
<dbReference type="SUPFAM" id="SSF63411">
    <property type="entry name" value="LuxS/MPP-like metallohydrolase"/>
    <property type="match status" value="2"/>
</dbReference>
<dbReference type="PANTHER" id="PTHR11851">
    <property type="entry name" value="METALLOPROTEASE"/>
    <property type="match status" value="1"/>
</dbReference>
<dbReference type="GO" id="GO:0004222">
    <property type="term" value="F:metalloendopeptidase activity"/>
    <property type="evidence" value="ECO:0007669"/>
    <property type="project" value="InterPro"/>
</dbReference>
<dbReference type="InterPro" id="IPR001431">
    <property type="entry name" value="Pept_M16_Zn_BS"/>
</dbReference>
<dbReference type="Pfam" id="PF05193">
    <property type="entry name" value="Peptidase_M16_C"/>
    <property type="match status" value="1"/>
</dbReference>
<keyword evidence="2" id="KW-0809">Transit peptide</keyword>
<feature type="domain" description="Peptidase M16 N-terminal" evidence="5">
    <location>
        <begin position="57"/>
        <end position="202"/>
    </location>
</feature>
<name>A0AAY4D3T0_9TELE</name>
<dbReference type="GO" id="GO:0005739">
    <property type="term" value="C:mitochondrion"/>
    <property type="evidence" value="ECO:0007669"/>
    <property type="project" value="UniProtKB-SubCell"/>
</dbReference>
<gene>
    <name evidence="7" type="primary">LOC114794223</name>
</gene>
<dbReference type="InterPro" id="IPR007863">
    <property type="entry name" value="Peptidase_M16_C"/>
</dbReference>
<accession>A0AAY4D3T0</accession>
<evidence type="ECO:0000313" key="7">
    <source>
        <dbReference type="Ensembl" id="ENSDCDP00010040200.1"/>
    </source>
</evidence>
<evidence type="ECO:0000313" key="8">
    <source>
        <dbReference type="Proteomes" id="UP000694580"/>
    </source>
</evidence>
<dbReference type="GeneTree" id="ENSGT00940000166251"/>
<dbReference type="AlphaFoldDB" id="A0AAY4D3T0"/>
<comment type="subcellular location">
    <subcellularLocation>
        <location evidence="1">Mitochondrion</location>
    </subcellularLocation>
</comment>
<evidence type="ECO:0000259" key="6">
    <source>
        <dbReference type="Pfam" id="PF05193"/>
    </source>
</evidence>
<protein>
    <submittedName>
        <fullName evidence="7">Uncharacterized protein</fullName>
    </submittedName>
</protein>
<dbReference type="GO" id="GO:0046872">
    <property type="term" value="F:metal ion binding"/>
    <property type="evidence" value="ECO:0007669"/>
    <property type="project" value="InterPro"/>
</dbReference>
<evidence type="ECO:0000256" key="1">
    <source>
        <dbReference type="ARBA" id="ARBA00004173"/>
    </source>
</evidence>
<comment type="similarity">
    <text evidence="4">Belongs to the peptidase M16 family.</text>
</comment>
<dbReference type="PANTHER" id="PTHR11851:SF226">
    <property type="entry name" value="CYTOCHROME B-C1 COMPLEX SUBUNIT 2, MITOCHONDRIAL"/>
    <property type="match status" value="1"/>
</dbReference>
<organism evidence="7 8">
    <name type="scientific">Denticeps clupeoides</name>
    <name type="common">denticle herring</name>
    <dbReference type="NCBI Taxonomy" id="299321"/>
    <lineage>
        <taxon>Eukaryota</taxon>
        <taxon>Metazoa</taxon>
        <taxon>Chordata</taxon>
        <taxon>Craniata</taxon>
        <taxon>Vertebrata</taxon>
        <taxon>Euteleostomi</taxon>
        <taxon>Actinopterygii</taxon>
        <taxon>Neopterygii</taxon>
        <taxon>Teleostei</taxon>
        <taxon>Clupei</taxon>
        <taxon>Clupeiformes</taxon>
        <taxon>Denticipitoidei</taxon>
        <taxon>Denticipitidae</taxon>
        <taxon>Denticeps</taxon>
    </lineage>
</organism>
<evidence type="ECO:0000256" key="3">
    <source>
        <dbReference type="ARBA" id="ARBA00023128"/>
    </source>
</evidence>
<dbReference type="Gene3D" id="3.30.830.10">
    <property type="entry name" value="Metalloenzyme, LuxS/M16 peptidase-like"/>
    <property type="match status" value="2"/>
</dbReference>
<dbReference type="GO" id="GO:0006508">
    <property type="term" value="P:proteolysis"/>
    <property type="evidence" value="ECO:0007669"/>
    <property type="project" value="InterPro"/>
</dbReference>
<dbReference type="InterPro" id="IPR050361">
    <property type="entry name" value="MPP/UQCRC_Complex"/>
</dbReference>
<dbReference type="GO" id="GO:0016020">
    <property type="term" value="C:membrane"/>
    <property type="evidence" value="ECO:0007669"/>
    <property type="project" value="UniProtKB-ARBA"/>
</dbReference>